<dbReference type="Pfam" id="PF14392">
    <property type="entry name" value="zf-CCHC_4"/>
    <property type="match status" value="1"/>
</dbReference>
<dbReference type="InterPro" id="IPR040256">
    <property type="entry name" value="At4g02000-like"/>
</dbReference>
<feature type="region of interest" description="Disordered" evidence="2">
    <location>
        <begin position="288"/>
        <end position="308"/>
    </location>
</feature>
<dbReference type="GO" id="GO:0008270">
    <property type="term" value="F:zinc ion binding"/>
    <property type="evidence" value="ECO:0007669"/>
    <property type="project" value="UniProtKB-KW"/>
</dbReference>
<feature type="domain" description="CCHC-type" evidence="3">
    <location>
        <begin position="211"/>
        <end position="224"/>
    </location>
</feature>
<comment type="caution">
    <text evidence="4">The sequence shown here is derived from an EMBL/GenBank/DDBJ whole genome shotgun (WGS) entry which is preliminary data.</text>
</comment>
<organism evidence="4 5">
    <name type="scientific">Cannabis sativa</name>
    <name type="common">Hemp</name>
    <name type="synonym">Marijuana</name>
    <dbReference type="NCBI Taxonomy" id="3483"/>
    <lineage>
        <taxon>Eukaryota</taxon>
        <taxon>Viridiplantae</taxon>
        <taxon>Streptophyta</taxon>
        <taxon>Embryophyta</taxon>
        <taxon>Tracheophyta</taxon>
        <taxon>Spermatophyta</taxon>
        <taxon>Magnoliopsida</taxon>
        <taxon>eudicotyledons</taxon>
        <taxon>Gunneridae</taxon>
        <taxon>Pentapetalae</taxon>
        <taxon>rosids</taxon>
        <taxon>fabids</taxon>
        <taxon>Rosales</taxon>
        <taxon>Cannabaceae</taxon>
        <taxon>Cannabis</taxon>
    </lineage>
</organism>
<dbReference type="InterPro" id="IPR025558">
    <property type="entry name" value="DUF4283"/>
</dbReference>
<feature type="region of interest" description="Disordered" evidence="2">
    <location>
        <begin position="576"/>
        <end position="611"/>
    </location>
</feature>
<dbReference type="Pfam" id="PF14111">
    <property type="entry name" value="DUF4283"/>
    <property type="match status" value="1"/>
</dbReference>
<dbReference type="PROSITE" id="PS50158">
    <property type="entry name" value="ZF_CCHC"/>
    <property type="match status" value="1"/>
</dbReference>
<keyword evidence="1" id="KW-0862">Zinc</keyword>
<dbReference type="GO" id="GO:0003676">
    <property type="term" value="F:nucleic acid binding"/>
    <property type="evidence" value="ECO:0007669"/>
    <property type="project" value="InterPro"/>
</dbReference>
<accession>A0A7J6HA25</accession>
<reference evidence="4 5" key="1">
    <citation type="journal article" date="2020" name="bioRxiv">
        <title>Sequence and annotation of 42 cannabis genomes reveals extensive copy number variation in cannabinoid synthesis and pathogen resistance genes.</title>
        <authorList>
            <person name="Mckernan K.J."/>
            <person name="Helbert Y."/>
            <person name="Kane L.T."/>
            <person name="Ebling H."/>
            <person name="Zhang L."/>
            <person name="Liu B."/>
            <person name="Eaton Z."/>
            <person name="Mclaughlin S."/>
            <person name="Kingan S."/>
            <person name="Baybayan P."/>
            <person name="Concepcion G."/>
            <person name="Jordan M."/>
            <person name="Riva A."/>
            <person name="Barbazuk W."/>
            <person name="Harkins T."/>
        </authorList>
    </citation>
    <scope>NUCLEOTIDE SEQUENCE [LARGE SCALE GENOMIC DNA]</scope>
    <source>
        <strain evidence="5">cv. Jamaican Lion 4</strain>
        <tissue evidence="4">Leaf</tissue>
    </source>
</reference>
<dbReference type="InterPro" id="IPR025836">
    <property type="entry name" value="Zn_knuckle_CX2CX4HX4C"/>
</dbReference>
<dbReference type="Proteomes" id="UP000583929">
    <property type="component" value="Unassembled WGS sequence"/>
</dbReference>
<evidence type="ECO:0000313" key="5">
    <source>
        <dbReference type="Proteomes" id="UP000583929"/>
    </source>
</evidence>
<dbReference type="EMBL" id="JAATIQ010000054">
    <property type="protein sequence ID" value="KAF4392156.1"/>
    <property type="molecule type" value="Genomic_DNA"/>
</dbReference>
<protein>
    <recommendedName>
        <fullName evidence="3">CCHC-type domain-containing protein</fullName>
    </recommendedName>
</protein>
<proteinExistence type="predicted"/>
<name>A0A7J6HA25_CANSA</name>
<keyword evidence="1" id="KW-0863">Zinc-finger</keyword>
<keyword evidence="1" id="KW-0479">Metal-binding</keyword>
<feature type="compositionally biased region" description="Acidic residues" evidence="2">
    <location>
        <begin position="581"/>
        <end position="592"/>
    </location>
</feature>
<dbReference type="InterPro" id="IPR001878">
    <property type="entry name" value="Znf_CCHC"/>
</dbReference>
<evidence type="ECO:0000256" key="1">
    <source>
        <dbReference type="PROSITE-ProRule" id="PRU00047"/>
    </source>
</evidence>
<evidence type="ECO:0000259" key="3">
    <source>
        <dbReference type="PROSITE" id="PS50158"/>
    </source>
</evidence>
<keyword evidence="5" id="KW-1185">Reference proteome</keyword>
<evidence type="ECO:0000256" key="2">
    <source>
        <dbReference type="SAM" id="MobiDB-lite"/>
    </source>
</evidence>
<sequence>MELVNAPAATLKGKCFTCVEASISLAPCATSLKVLSSLCLFGKVVAPMLVDADDIIEFVTKNWQKKITVCSLAKGPVSKNYFKLGFESGEDRDWALENAPWSFKGYTFSLHSWFSGIENSKSVDILRVWVQFHNLPHEYFSIENGTLLGGKVGDVMKVELDEEKPVEWGSFLRVLIDLNIQIPLNAGCFFDLFSGGKKWIQCKYEKIGIFCYSCGRLGHQRRGCSLSSPVMVEAVDGATYPMFGLWLSTASRFHDVFSGVASQAGVVVHGRPLPGPAMGGTVVRPVSISSRGSKCGKKRTGRALSEQHRGTVQAWVPKVMPAGSVSRFAKNDKCSGGAPLVFEASKGNFDLGQGSRRPGGLKKQSFGLGLIDVESAGVRGGPIDSRGPVCFNSTGPNNSLEPLMNNGLKFNEVSMDKHGPRVVIGPGHLEVGGINLSPLRGNLQENMGGSLEFDGPSLDNGTLLVGKGLHLVNSKGKEAENDVEEKKALSQFFKAQEELLYDLKHFGKLDLYEIKQLGGDIGVPPSSETNERTTPFKKRKFEGSASLCSRPHKLVRTYHGVVRDFPWDTKKRIHEARADGDDLSEEPSEEPSGESSSCNNGVLEVGKNTTK</sequence>
<dbReference type="PANTHER" id="PTHR31286">
    <property type="entry name" value="GLYCINE-RICH CELL WALL STRUCTURAL PROTEIN 1.8-LIKE"/>
    <property type="match status" value="1"/>
</dbReference>
<dbReference type="AlphaFoldDB" id="A0A7J6HA25"/>
<dbReference type="PANTHER" id="PTHR31286:SF178">
    <property type="entry name" value="DUF4283 DOMAIN-CONTAINING PROTEIN"/>
    <property type="match status" value="1"/>
</dbReference>
<gene>
    <name evidence="4" type="ORF">G4B88_026145</name>
</gene>
<evidence type="ECO:0000313" key="4">
    <source>
        <dbReference type="EMBL" id="KAF4392156.1"/>
    </source>
</evidence>